<organism evidence="15">
    <name type="scientific">Cyanothece sp. (strain PCC 7425 / ATCC 29141)</name>
    <dbReference type="NCBI Taxonomy" id="395961"/>
    <lineage>
        <taxon>Bacteria</taxon>
        <taxon>Bacillati</taxon>
        <taxon>Cyanobacteriota</taxon>
        <taxon>Cyanophyceae</taxon>
        <taxon>Gomontiellales</taxon>
        <taxon>Cyanothecaceae</taxon>
        <taxon>Cyanothece</taxon>
    </lineage>
</organism>
<dbReference type="CDD" id="cd00082">
    <property type="entry name" value="HisKA"/>
    <property type="match status" value="1"/>
</dbReference>
<dbReference type="InterPro" id="IPR036890">
    <property type="entry name" value="HATPase_C_sf"/>
</dbReference>
<evidence type="ECO:0000256" key="8">
    <source>
        <dbReference type="ARBA" id="ARBA00022989"/>
    </source>
</evidence>
<dbReference type="CDD" id="cd06225">
    <property type="entry name" value="HAMP"/>
    <property type="match status" value="1"/>
</dbReference>
<dbReference type="EMBL" id="CP001344">
    <property type="protein sequence ID" value="ACL46750.1"/>
    <property type="molecule type" value="Genomic_DNA"/>
</dbReference>
<evidence type="ECO:0000313" key="15">
    <source>
        <dbReference type="EMBL" id="ACL46750.1"/>
    </source>
</evidence>
<dbReference type="InterPro" id="IPR036097">
    <property type="entry name" value="HisK_dim/P_sf"/>
</dbReference>
<evidence type="ECO:0000259" key="14">
    <source>
        <dbReference type="PROSITE" id="PS50885"/>
    </source>
</evidence>
<keyword evidence="10 12" id="KW-0472">Membrane</keyword>
<keyword evidence="6 12" id="KW-0812">Transmembrane</keyword>
<keyword evidence="11" id="KW-0175">Coiled coil</keyword>
<dbReference type="Pfam" id="PF00672">
    <property type="entry name" value="HAMP"/>
    <property type="match status" value="1"/>
</dbReference>
<feature type="domain" description="HAMP" evidence="14">
    <location>
        <begin position="204"/>
        <end position="258"/>
    </location>
</feature>
<gene>
    <name evidence="15" type="ordered locus">Cyan7425_4440</name>
</gene>
<keyword evidence="7 15" id="KW-0418">Kinase</keyword>
<evidence type="ECO:0000256" key="10">
    <source>
        <dbReference type="ARBA" id="ARBA00023136"/>
    </source>
</evidence>
<keyword evidence="8 12" id="KW-1133">Transmembrane helix</keyword>
<dbReference type="Gene3D" id="1.10.287.130">
    <property type="match status" value="1"/>
</dbReference>
<name>B8HK00_CYAP4</name>
<proteinExistence type="predicted"/>
<dbReference type="SUPFAM" id="SSF158472">
    <property type="entry name" value="HAMP domain-like"/>
    <property type="match status" value="1"/>
</dbReference>
<evidence type="ECO:0000256" key="11">
    <source>
        <dbReference type="SAM" id="Coils"/>
    </source>
</evidence>
<evidence type="ECO:0000256" key="2">
    <source>
        <dbReference type="ARBA" id="ARBA00004370"/>
    </source>
</evidence>
<dbReference type="InterPro" id="IPR050428">
    <property type="entry name" value="TCS_sensor_his_kinase"/>
</dbReference>
<comment type="catalytic activity">
    <reaction evidence="1">
        <text>ATP + protein L-histidine = ADP + protein N-phospho-L-histidine.</text>
        <dbReference type="EC" id="2.7.13.3"/>
    </reaction>
</comment>
<keyword evidence="4" id="KW-0597">Phosphoprotein</keyword>
<dbReference type="Pfam" id="PF00512">
    <property type="entry name" value="HisKA"/>
    <property type="match status" value="1"/>
</dbReference>
<dbReference type="SMART" id="SM00387">
    <property type="entry name" value="HATPase_c"/>
    <property type="match status" value="1"/>
</dbReference>
<dbReference type="SUPFAM" id="SSF55874">
    <property type="entry name" value="ATPase domain of HSP90 chaperone/DNA topoisomerase II/histidine kinase"/>
    <property type="match status" value="1"/>
</dbReference>
<protein>
    <recommendedName>
        <fullName evidence="3">histidine kinase</fullName>
        <ecNumber evidence="3">2.7.13.3</ecNumber>
    </recommendedName>
</protein>
<sequence length="480" mass="53652">MTLLNQLREKALWIKRKYFDFASLQVRLISQITLLSILSLGSIAVWSSWKMQQILIEAHTKNLEYVANRIPREIELYSGMLPVKEGIQQTIDSVSTPDLMIWVKDTENRIVMKSMGRQAIPLNTAALASLLAMPLQPKVYKVDTQYLILVERPITIKGKQLGKAYLAQDVTNNQRQLISAIQGLAVVSGLVLLFVIVVLTLQIQRSLRPLQEMNQVAGAISAEDLSGARLNLSRSPTEVKELAQTFNLMLSRLADAWDQQRQLLNDVSHELRTPLTLVMGYLESLIRRSTNLSSTQLEALETAASEANRAIRLLQDLLDLARADSGYLHFRLETLRLNDLIVEAVDMAKQVSHRSILAIAPTEVEAMVDRDRLRQTLLNLLDNAIKYSQPDQPVYISLSSTETQAIIEITDQGVGISLAEQSRIFDRFYRVDESRARTTGGHGLGLAIVKSLVEGMGGKITVLSEPNQGSTFTITLRKQA</sequence>
<feature type="transmembrane region" description="Helical" evidence="12">
    <location>
        <begin position="180"/>
        <end position="201"/>
    </location>
</feature>
<dbReference type="InterPro" id="IPR003661">
    <property type="entry name" value="HisK_dim/P_dom"/>
</dbReference>
<dbReference type="GO" id="GO:0005886">
    <property type="term" value="C:plasma membrane"/>
    <property type="evidence" value="ECO:0007669"/>
    <property type="project" value="TreeGrafter"/>
</dbReference>
<dbReference type="PRINTS" id="PR00344">
    <property type="entry name" value="BCTRLSENSOR"/>
</dbReference>
<dbReference type="InterPro" id="IPR003594">
    <property type="entry name" value="HATPase_dom"/>
</dbReference>
<evidence type="ECO:0000256" key="3">
    <source>
        <dbReference type="ARBA" id="ARBA00012438"/>
    </source>
</evidence>
<accession>B8HK00</accession>
<dbReference type="Gene3D" id="3.30.565.10">
    <property type="entry name" value="Histidine kinase-like ATPase, C-terminal domain"/>
    <property type="match status" value="1"/>
</dbReference>
<dbReference type="InterPro" id="IPR004358">
    <property type="entry name" value="Sig_transdc_His_kin-like_C"/>
</dbReference>
<dbReference type="GO" id="GO:0000155">
    <property type="term" value="F:phosphorelay sensor kinase activity"/>
    <property type="evidence" value="ECO:0007669"/>
    <property type="project" value="InterPro"/>
</dbReference>
<dbReference type="STRING" id="395961.Cyan7425_4440"/>
<dbReference type="KEGG" id="cyn:Cyan7425_4440"/>
<dbReference type="InterPro" id="IPR005467">
    <property type="entry name" value="His_kinase_dom"/>
</dbReference>
<dbReference type="SUPFAM" id="SSF47384">
    <property type="entry name" value="Homodimeric domain of signal transducing histidine kinase"/>
    <property type="match status" value="1"/>
</dbReference>
<dbReference type="FunFam" id="3.30.565.10:FF:000006">
    <property type="entry name" value="Sensor histidine kinase WalK"/>
    <property type="match status" value="1"/>
</dbReference>
<dbReference type="HOGENOM" id="CLU_000445_89_6_3"/>
<evidence type="ECO:0000256" key="7">
    <source>
        <dbReference type="ARBA" id="ARBA00022777"/>
    </source>
</evidence>
<dbReference type="Gene3D" id="6.10.340.10">
    <property type="match status" value="1"/>
</dbReference>
<dbReference type="SMART" id="SM00304">
    <property type="entry name" value="HAMP"/>
    <property type="match status" value="1"/>
</dbReference>
<evidence type="ECO:0000256" key="1">
    <source>
        <dbReference type="ARBA" id="ARBA00000085"/>
    </source>
</evidence>
<dbReference type="PANTHER" id="PTHR45436">
    <property type="entry name" value="SENSOR HISTIDINE KINASE YKOH"/>
    <property type="match status" value="1"/>
</dbReference>
<dbReference type="SMART" id="SM00388">
    <property type="entry name" value="HisKA"/>
    <property type="match status" value="1"/>
</dbReference>
<dbReference type="PROSITE" id="PS50109">
    <property type="entry name" value="HIS_KIN"/>
    <property type="match status" value="1"/>
</dbReference>
<dbReference type="Pfam" id="PF02518">
    <property type="entry name" value="HATPase_c"/>
    <property type="match status" value="1"/>
</dbReference>
<evidence type="ECO:0000256" key="12">
    <source>
        <dbReference type="SAM" id="Phobius"/>
    </source>
</evidence>
<evidence type="ECO:0000256" key="4">
    <source>
        <dbReference type="ARBA" id="ARBA00022553"/>
    </source>
</evidence>
<dbReference type="PANTHER" id="PTHR45436:SF5">
    <property type="entry name" value="SENSOR HISTIDINE KINASE TRCS"/>
    <property type="match status" value="1"/>
</dbReference>
<feature type="coiled-coil region" evidence="11">
    <location>
        <begin position="297"/>
        <end position="324"/>
    </location>
</feature>
<comment type="subcellular location">
    <subcellularLocation>
        <location evidence="2">Membrane</location>
    </subcellularLocation>
</comment>
<feature type="domain" description="Histidine kinase" evidence="13">
    <location>
        <begin position="266"/>
        <end position="480"/>
    </location>
</feature>
<evidence type="ECO:0000256" key="9">
    <source>
        <dbReference type="ARBA" id="ARBA00023012"/>
    </source>
</evidence>
<evidence type="ECO:0000256" key="6">
    <source>
        <dbReference type="ARBA" id="ARBA00022692"/>
    </source>
</evidence>
<keyword evidence="5 15" id="KW-0808">Transferase</keyword>
<keyword evidence="9" id="KW-0902">Two-component regulatory system</keyword>
<dbReference type="OrthoDB" id="9763461at2"/>
<reference evidence="15" key="1">
    <citation type="submission" date="2009-01" db="EMBL/GenBank/DDBJ databases">
        <title>Complete sequence of chromosome Cyanothece sp. PCC 7425.</title>
        <authorList>
            <consortium name="US DOE Joint Genome Institute"/>
            <person name="Lucas S."/>
            <person name="Copeland A."/>
            <person name="Lapidus A."/>
            <person name="Glavina del Rio T."/>
            <person name="Dalin E."/>
            <person name="Tice H."/>
            <person name="Bruce D."/>
            <person name="Goodwin L."/>
            <person name="Pitluck S."/>
            <person name="Sims D."/>
            <person name="Meineke L."/>
            <person name="Brettin T."/>
            <person name="Detter J.C."/>
            <person name="Han C."/>
            <person name="Larimer F."/>
            <person name="Land M."/>
            <person name="Hauser L."/>
            <person name="Kyrpides N."/>
            <person name="Ovchinnikova G."/>
            <person name="Liberton M."/>
            <person name="Stoeckel J."/>
            <person name="Banerjee A."/>
            <person name="Singh A."/>
            <person name="Page L."/>
            <person name="Sato H."/>
            <person name="Zhao L."/>
            <person name="Sherman L."/>
            <person name="Pakrasi H."/>
            <person name="Richardson P."/>
        </authorList>
    </citation>
    <scope>NUCLEOTIDE SEQUENCE</scope>
    <source>
        <strain evidence="15">PCC 7425</strain>
    </source>
</reference>
<dbReference type="AlphaFoldDB" id="B8HK00"/>
<dbReference type="eggNOG" id="COG5002">
    <property type="taxonomic scope" value="Bacteria"/>
</dbReference>
<dbReference type="EC" id="2.7.13.3" evidence="3"/>
<dbReference type="FunFam" id="1.10.287.130:FF:000001">
    <property type="entry name" value="Two-component sensor histidine kinase"/>
    <property type="match status" value="1"/>
</dbReference>
<dbReference type="InterPro" id="IPR003660">
    <property type="entry name" value="HAMP_dom"/>
</dbReference>
<evidence type="ECO:0000256" key="5">
    <source>
        <dbReference type="ARBA" id="ARBA00022679"/>
    </source>
</evidence>
<dbReference type="PROSITE" id="PS50885">
    <property type="entry name" value="HAMP"/>
    <property type="match status" value="1"/>
</dbReference>
<evidence type="ECO:0000259" key="13">
    <source>
        <dbReference type="PROSITE" id="PS50109"/>
    </source>
</evidence>
<feature type="transmembrane region" description="Helical" evidence="12">
    <location>
        <begin position="28"/>
        <end position="49"/>
    </location>
</feature>